<feature type="compositionally biased region" description="Acidic residues" evidence="1">
    <location>
        <begin position="196"/>
        <end position="214"/>
    </location>
</feature>
<dbReference type="KEGG" id="ccin:107269515"/>
<feature type="compositionally biased region" description="Basic and acidic residues" evidence="1">
    <location>
        <begin position="152"/>
        <end position="182"/>
    </location>
</feature>
<dbReference type="GeneID" id="107269515"/>
<evidence type="ECO:0000313" key="3">
    <source>
        <dbReference type="RefSeq" id="XP_015598919.1"/>
    </source>
</evidence>
<evidence type="ECO:0000313" key="2">
    <source>
        <dbReference type="Proteomes" id="UP000694920"/>
    </source>
</evidence>
<proteinExistence type="predicted"/>
<sequence>MSSQKGNTSRSRPQKYQNRHVFKNDLHDKSHKTKFINSLHIANVCERCKRIIEWKIKYKKYKPLKAPTKCTKCDQKCVKHAYHIMCGPCAGKDQVCPKCGTKGEIVIGQPTPQEQIKLDSELQALLKSLPERKKRTFLRYMNKSNKVKKDKSKTNENKNDLSPEKQEQDNKEESVHEPVTRQELLDKLNSLIIKDEFDDDLDSDSENDDFDSED</sequence>
<dbReference type="Proteomes" id="UP000694920">
    <property type="component" value="Unplaced"/>
</dbReference>
<accession>A0AAJ7FMC7</accession>
<dbReference type="PANTHER" id="PTHR22876:SF5">
    <property type="entry name" value="CHROMOSOME 9 OPEN READING FRAME 85"/>
    <property type="match status" value="1"/>
</dbReference>
<dbReference type="Pfam" id="PF10217">
    <property type="entry name" value="DUF2039"/>
    <property type="match status" value="1"/>
</dbReference>
<name>A0AAJ7FMC7_CEPCN</name>
<reference evidence="3 4" key="1">
    <citation type="submission" date="2025-04" db="UniProtKB">
        <authorList>
            <consortium name="RefSeq"/>
        </authorList>
    </citation>
    <scope>IDENTIFICATION</scope>
</reference>
<gene>
    <name evidence="3 4" type="primary">LOC107269515</name>
</gene>
<evidence type="ECO:0000313" key="4">
    <source>
        <dbReference type="RefSeq" id="XP_015598920.1"/>
    </source>
</evidence>
<organism evidence="2 3">
    <name type="scientific">Cephus cinctus</name>
    <name type="common">Wheat stem sawfly</name>
    <dbReference type="NCBI Taxonomy" id="211228"/>
    <lineage>
        <taxon>Eukaryota</taxon>
        <taxon>Metazoa</taxon>
        <taxon>Ecdysozoa</taxon>
        <taxon>Arthropoda</taxon>
        <taxon>Hexapoda</taxon>
        <taxon>Insecta</taxon>
        <taxon>Pterygota</taxon>
        <taxon>Neoptera</taxon>
        <taxon>Endopterygota</taxon>
        <taxon>Hymenoptera</taxon>
        <taxon>Cephoidea</taxon>
        <taxon>Cephidae</taxon>
        <taxon>Cephus</taxon>
    </lineage>
</organism>
<feature type="region of interest" description="Disordered" evidence="1">
    <location>
        <begin position="195"/>
        <end position="214"/>
    </location>
</feature>
<keyword evidence="2" id="KW-1185">Reference proteome</keyword>
<evidence type="ECO:0000256" key="1">
    <source>
        <dbReference type="SAM" id="MobiDB-lite"/>
    </source>
</evidence>
<feature type="region of interest" description="Disordered" evidence="1">
    <location>
        <begin position="140"/>
        <end position="182"/>
    </location>
</feature>
<dbReference type="AlphaFoldDB" id="A0AAJ7FMC7"/>
<dbReference type="RefSeq" id="XP_015598919.1">
    <property type="nucleotide sequence ID" value="XM_015743433.2"/>
</dbReference>
<dbReference type="InterPro" id="IPR019351">
    <property type="entry name" value="DUF2039"/>
</dbReference>
<protein>
    <submittedName>
        <fullName evidence="3 4">Uncharacterized protein C9orf85 homolog</fullName>
    </submittedName>
</protein>
<dbReference type="PANTHER" id="PTHR22876">
    <property type="entry name" value="ZGC:101016"/>
    <property type="match status" value="1"/>
</dbReference>
<dbReference type="RefSeq" id="XP_015598920.1">
    <property type="nucleotide sequence ID" value="XM_015743434.2"/>
</dbReference>